<dbReference type="Proteomes" id="UP000245624">
    <property type="component" value="Unassembled WGS sequence"/>
</dbReference>
<dbReference type="OrthoDB" id="144737at2"/>
<reference evidence="4 5" key="1">
    <citation type="submission" date="2018-05" db="EMBL/GenBank/DDBJ databases">
        <title>Genomic analysis of Gracilibacillus dipsosauri DD1 reveals novel features of a salt-tolerant amylase.</title>
        <authorList>
            <person name="Deutch C.E."/>
            <person name="Yang S."/>
        </authorList>
    </citation>
    <scope>NUCLEOTIDE SEQUENCE [LARGE SCALE GENOMIC DNA]</scope>
    <source>
        <strain evidence="4 5">DD1</strain>
    </source>
</reference>
<dbReference type="GO" id="GO:0031412">
    <property type="term" value="P:gas vesicle organization"/>
    <property type="evidence" value="ECO:0007669"/>
    <property type="project" value="InterPro"/>
</dbReference>
<keyword evidence="1" id="KW-0304">Gas vesicle</keyword>
<dbReference type="Pfam" id="PF06386">
    <property type="entry name" value="GvpL_GvpF"/>
    <property type="match status" value="1"/>
</dbReference>
<gene>
    <name evidence="4" type="ORF">DLJ74_02330</name>
</gene>
<organism evidence="4 5">
    <name type="scientific">Gracilibacillus dipsosauri</name>
    <dbReference type="NCBI Taxonomy" id="178340"/>
    <lineage>
        <taxon>Bacteria</taxon>
        <taxon>Bacillati</taxon>
        <taxon>Bacillota</taxon>
        <taxon>Bacilli</taxon>
        <taxon>Bacillales</taxon>
        <taxon>Bacillaceae</taxon>
        <taxon>Gracilibacillus</taxon>
    </lineage>
</organism>
<dbReference type="RefSeq" id="WP_109983193.1">
    <property type="nucleotide sequence ID" value="NZ_QGTD01000004.1"/>
</dbReference>
<dbReference type="InterPro" id="IPR009430">
    <property type="entry name" value="GvpL/GvpF"/>
</dbReference>
<name>A0A317L7M3_9BACI</name>
<dbReference type="AlphaFoldDB" id="A0A317L7M3"/>
<evidence type="ECO:0000256" key="1">
    <source>
        <dbReference type="ARBA" id="ARBA00022987"/>
    </source>
</evidence>
<evidence type="ECO:0000256" key="3">
    <source>
        <dbReference type="ARBA" id="ARBA00035643"/>
    </source>
</evidence>
<sequence>MSNQDNAGIYIFCGIQTNEKEEFGPVSFDGKEYDTFTIHYQDAAMVAAKVPMKIYPPNKENLFMHQQLVSKVMQSKDVVIPISFGNVFHSTEDVEVLLENLYPQFARLFPEIKGKMELGLKVIGKKDWIKSQMNESQKVKRLTRQVNGKSAEASYYERIQLGGATQEVVSSLIRDIEADIYAPLKTKAEAAKLNDPIGDRMLLNASFLVDRDKEETFDQLVNEAHEKWQDKVEFKYSGPWPAYNFVQIHLAVEES</sequence>
<comment type="similarity">
    <text evidence="3">Belongs to the gas vesicle GvpF/GvpL family.</text>
</comment>
<accession>A0A317L7M3</accession>
<dbReference type="PANTHER" id="PTHR36852:SF1">
    <property type="entry name" value="PROTEIN GVPL 2"/>
    <property type="match status" value="1"/>
</dbReference>
<evidence type="ECO:0000256" key="2">
    <source>
        <dbReference type="ARBA" id="ARBA00035108"/>
    </source>
</evidence>
<proteinExistence type="inferred from homology"/>
<comment type="caution">
    <text evidence="4">The sequence shown here is derived from an EMBL/GenBank/DDBJ whole genome shotgun (WGS) entry which is preliminary data.</text>
</comment>
<keyword evidence="5" id="KW-1185">Reference proteome</keyword>
<dbReference type="GO" id="GO:0031411">
    <property type="term" value="C:gas vesicle"/>
    <property type="evidence" value="ECO:0007669"/>
    <property type="project" value="UniProtKB-SubCell"/>
</dbReference>
<evidence type="ECO:0000313" key="4">
    <source>
        <dbReference type="EMBL" id="PWU69789.1"/>
    </source>
</evidence>
<evidence type="ECO:0000313" key="5">
    <source>
        <dbReference type="Proteomes" id="UP000245624"/>
    </source>
</evidence>
<dbReference type="PANTHER" id="PTHR36852">
    <property type="entry name" value="PROTEIN GVPL 2"/>
    <property type="match status" value="1"/>
</dbReference>
<dbReference type="EMBL" id="QGTD01000004">
    <property type="protein sequence ID" value="PWU69789.1"/>
    <property type="molecule type" value="Genomic_DNA"/>
</dbReference>
<protein>
    <submittedName>
        <fullName evidence="4">Gas vesicle protein GvpF</fullName>
    </submittedName>
</protein>
<comment type="subcellular location">
    <subcellularLocation>
        <location evidence="2">Gas vesicle</location>
    </subcellularLocation>
</comment>